<accession>A0A5B0GAV0</accession>
<sequence>MSVLHKEVEAPPYRIVINAEREYRSGDADPNGGYYARAVITRLDGAPVYKNFVMYQIQRGDVFGDPQGVLRDAEERAREAIANGFPDN</sequence>
<gene>
    <name evidence="1" type="ORF">FVF58_42835</name>
</gene>
<organism evidence="1 2">
    <name type="scientific">Paraburkholderia panacisoli</name>
    <dbReference type="NCBI Taxonomy" id="2603818"/>
    <lineage>
        <taxon>Bacteria</taxon>
        <taxon>Pseudomonadati</taxon>
        <taxon>Pseudomonadota</taxon>
        <taxon>Betaproteobacteria</taxon>
        <taxon>Burkholderiales</taxon>
        <taxon>Burkholderiaceae</taxon>
        <taxon>Paraburkholderia</taxon>
    </lineage>
</organism>
<dbReference type="RefSeq" id="WP_149675665.1">
    <property type="nucleotide sequence ID" value="NZ_VTUZ01000051.1"/>
</dbReference>
<reference evidence="1 2" key="1">
    <citation type="submission" date="2019-08" db="EMBL/GenBank/DDBJ databases">
        <title>Paraburkholderia sp. DCY113.</title>
        <authorList>
            <person name="Kang J."/>
        </authorList>
    </citation>
    <scope>NUCLEOTIDE SEQUENCE [LARGE SCALE GENOMIC DNA]</scope>
    <source>
        <strain evidence="1 2">DCY113</strain>
    </source>
</reference>
<proteinExistence type="predicted"/>
<dbReference type="AlphaFoldDB" id="A0A5B0GAV0"/>
<comment type="caution">
    <text evidence="1">The sequence shown here is derived from an EMBL/GenBank/DDBJ whole genome shotgun (WGS) entry which is preliminary data.</text>
</comment>
<evidence type="ECO:0000313" key="2">
    <source>
        <dbReference type="Proteomes" id="UP000325273"/>
    </source>
</evidence>
<evidence type="ECO:0000313" key="1">
    <source>
        <dbReference type="EMBL" id="KAA0999049.1"/>
    </source>
</evidence>
<dbReference type="Proteomes" id="UP000325273">
    <property type="component" value="Unassembled WGS sequence"/>
</dbReference>
<name>A0A5B0GAV0_9BURK</name>
<keyword evidence="2" id="KW-1185">Reference proteome</keyword>
<protein>
    <submittedName>
        <fullName evidence="1">Uncharacterized protein</fullName>
    </submittedName>
</protein>
<dbReference type="EMBL" id="VTUZ01000051">
    <property type="protein sequence ID" value="KAA0999049.1"/>
    <property type="molecule type" value="Genomic_DNA"/>
</dbReference>